<evidence type="ECO:0000256" key="1">
    <source>
        <dbReference type="ARBA" id="ARBA00010641"/>
    </source>
</evidence>
<dbReference type="InterPro" id="IPR000792">
    <property type="entry name" value="Tscrpt_reg_LuxR_C"/>
</dbReference>
<evidence type="ECO:0000313" key="7">
    <source>
        <dbReference type="EMBL" id="RFM26171.1"/>
    </source>
</evidence>
<dbReference type="Gene3D" id="1.10.10.10">
    <property type="entry name" value="Winged helix-like DNA-binding domain superfamily/Winged helix DNA-binding domain"/>
    <property type="match status" value="1"/>
</dbReference>
<accession>A0A3E1NEB5</accession>
<evidence type="ECO:0000259" key="5">
    <source>
        <dbReference type="Pfam" id="PF04542"/>
    </source>
</evidence>
<comment type="similarity">
    <text evidence="1">Belongs to the sigma-70 factor family. ECF subfamily.</text>
</comment>
<dbReference type="NCBIfam" id="TIGR02937">
    <property type="entry name" value="sigma70-ECF"/>
    <property type="match status" value="1"/>
</dbReference>
<dbReference type="Pfam" id="PF08281">
    <property type="entry name" value="Sigma70_r4_2"/>
    <property type="match status" value="1"/>
</dbReference>
<dbReference type="InterPro" id="IPR036388">
    <property type="entry name" value="WH-like_DNA-bd_sf"/>
</dbReference>
<dbReference type="GO" id="GO:0003677">
    <property type="term" value="F:DNA binding"/>
    <property type="evidence" value="ECO:0007669"/>
    <property type="project" value="InterPro"/>
</dbReference>
<feature type="domain" description="RNA polymerase sigma-70 region 2" evidence="5">
    <location>
        <begin position="18"/>
        <end position="84"/>
    </location>
</feature>
<keyword evidence="3" id="KW-0731">Sigma factor</keyword>
<evidence type="ECO:0000259" key="6">
    <source>
        <dbReference type="Pfam" id="PF08281"/>
    </source>
</evidence>
<dbReference type="SUPFAM" id="SSF88659">
    <property type="entry name" value="Sigma3 and sigma4 domains of RNA polymerase sigma factors"/>
    <property type="match status" value="1"/>
</dbReference>
<protein>
    <submittedName>
        <fullName evidence="7">RNA polymerase sigma-70 factor</fullName>
    </submittedName>
</protein>
<dbReference type="InterPro" id="IPR013325">
    <property type="entry name" value="RNA_pol_sigma_r2"/>
</dbReference>
<dbReference type="PRINTS" id="PR00038">
    <property type="entry name" value="HTHLUXR"/>
</dbReference>
<dbReference type="InterPro" id="IPR013249">
    <property type="entry name" value="RNA_pol_sigma70_r4_t2"/>
</dbReference>
<feature type="domain" description="RNA polymerase sigma factor 70 region 4 type 2" evidence="6">
    <location>
        <begin position="117"/>
        <end position="166"/>
    </location>
</feature>
<sequence length="182" mass="22065">MDTIAELKQNNKLAFDELYYRYHERIYFYFLGKSKSIFIAEEVTQITFIKLWQYRHNLSEEFSIYTQLFRIAKTSFVDVIRREKNMHQHSHLTEDSDAQINDVWEKIKERELRETADNIIKQMPEMRRKVFEMSRVEGMTYKEIADELSLSVKTIEAHMSQALKQLRNLIVLLLFLLCKYFF</sequence>
<evidence type="ECO:0000313" key="8">
    <source>
        <dbReference type="Proteomes" id="UP000261284"/>
    </source>
</evidence>
<organism evidence="7 8">
    <name type="scientific">Deminuibacter soli</name>
    <dbReference type="NCBI Taxonomy" id="2291815"/>
    <lineage>
        <taxon>Bacteria</taxon>
        <taxon>Pseudomonadati</taxon>
        <taxon>Bacteroidota</taxon>
        <taxon>Chitinophagia</taxon>
        <taxon>Chitinophagales</taxon>
        <taxon>Chitinophagaceae</taxon>
        <taxon>Deminuibacter</taxon>
    </lineage>
</organism>
<dbReference type="OrthoDB" id="663247at2"/>
<dbReference type="Gene3D" id="1.10.1740.10">
    <property type="match status" value="1"/>
</dbReference>
<dbReference type="NCBIfam" id="TIGR02985">
    <property type="entry name" value="Sig70_bacteroi1"/>
    <property type="match status" value="1"/>
</dbReference>
<dbReference type="InterPro" id="IPR014327">
    <property type="entry name" value="RNA_pol_sigma70_bacteroid"/>
</dbReference>
<name>A0A3E1NEB5_9BACT</name>
<keyword evidence="2" id="KW-0805">Transcription regulation</keyword>
<dbReference type="GO" id="GO:0016987">
    <property type="term" value="F:sigma factor activity"/>
    <property type="evidence" value="ECO:0007669"/>
    <property type="project" value="UniProtKB-KW"/>
</dbReference>
<reference evidence="7 8" key="1">
    <citation type="submission" date="2018-08" db="EMBL/GenBank/DDBJ databases">
        <title>Chitinophagaceae sp. K23C18032701, a novel bacterium isolated from forest soil.</title>
        <authorList>
            <person name="Wang C."/>
        </authorList>
    </citation>
    <scope>NUCLEOTIDE SEQUENCE [LARGE SCALE GENOMIC DNA]</scope>
    <source>
        <strain evidence="7 8">K23C18032701</strain>
    </source>
</reference>
<dbReference type="GO" id="GO:0006352">
    <property type="term" value="P:DNA-templated transcription initiation"/>
    <property type="evidence" value="ECO:0007669"/>
    <property type="project" value="InterPro"/>
</dbReference>
<dbReference type="InterPro" id="IPR013324">
    <property type="entry name" value="RNA_pol_sigma_r3/r4-like"/>
</dbReference>
<keyword evidence="8" id="KW-1185">Reference proteome</keyword>
<dbReference type="InterPro" id="IPR007627">
    <property type="entry name" value="RNA_pol_sigma70_r2"/>
</dbReference>
<proteinExistence type="inferred from homology"/>
<dbReference type="Pfam" id="PF04542">
    <property type="entry name" value="Sigma70_r2"/>
    <property type="match status" value="1"/>
</dbReference>
<dbReference type="RefSeq" id="WP_116849349.1">
    <property type="nucleotide sequence ID" value="NZ_QTJU01000011.1"/>
</dbReference>
<gene>
    <name evidence="7" type="ORF">DXN05_21465</name>
</gene>
<dbReference type="PANTHER" id="PTHR43133">
    <property type="entry name" value="RNA POLYMERASE ECF-TYPE SIGMA FACTO"/>
    <property type="match status" value="1"/>
</dbReference>
<dbReference type="SUPFAM" id="SSF88946">
    <property type="entry name" value="Sigma2 domain of RNA polymerase sigma factors"/>
    <property type="match status" value="1"/>
</dbReference>
<dbReference type="Proteomes" id="UP000261284">
    <property type="component" value="Unassembled WGS sequence"/>
</dbReference>
<comment type="caution">
    <text evidence="7">The sequence shown here is derived from an EMBL/GenBank/DDBJ whole genome shotgun (WGS) entry which is preliminary data.</text>
</comment>
<keyword evidence="4" id="KW-0804">Transcription</keyword>
<evidence type="ECO:0000256" key="2">
    <source>
        <dbReference type="ARBA" id="ARBA00023015"/>
    </source>
</evidence>
<evidence type="ECO:0000256" key="4">
    <source>
        <dbReference type="ARBA" id="ARBA00023163"/>
    </source>
</evidence>
<dbReference type="CDD" id="cd06171">
    <property type="entry name" value="Sigma70_r4"/>
    <property type="match status" value="1"/>
</dbReference>
<dbReference type="EMBL" id="QTJU01000011">
    <property type="protein sequence ID" value="RFM26171.1"/>
    <property type="molecule type" value="Genomic_DNA"/>
</dbReference>
<evidence type="ECO:0000256" key="3">
    <source>
        <dbReference type="ARBA" id="ARBA00023082"/>
    </source>
</evidence>
<dbReference type="AlphaFoldDB" id="A0A3E1NEB5"/>
<dbReference type="InterPro" id="IPR014284">
    <property type="entry name" value="RNA_pol_sigma-70_dom"/>
</dbReference>
<dbReference type="PANTHER" id="PTHR43133:SF46">
    <property type="entry name" value="RNA POLYMERASE SIGMA-70 FACTOR ECF SUBFAMILY"/>
    <property type="match status" value="1"/>
</dbReference>
<dbReference type="InterPro" id="IPR039425">
    <property type="entry name" value="RNA_pol_sigma-70-like"/>
</dbReference>